<dbReference type="PANTHER" id="PTHR34606">
    <property type="entry name" value="BON DOMAIN-CONTAINING PROTEIN"/>
    <property type="match status" value="1"/>
</dbReference>
<reference evidence="3" key="1">
    <citation type="submission" date="2022-09" db="EMBL/GenBank/DDBJ databases">
        <title>Isolation and characterization of 3-chlorobenzoate degrading bacteria from soils in Shizuoka.</title>
        <authorList>
            <person name="Ifat A."/>
            <person name="Ogawa N."/>
            <person name="Kimbara K."/>
            <person name="Moriuchi R."/>
            <person name="Dohra H."/>
            <person name="Shintani M."/>
        </authorList>
    </citation>
    <scope>NUCLEOTIDE SEQUENCE</scope>
    <source>
        <strain evidence="3">19CS4-2</strain>
    </source>
</reference>
<comment type="caution">
    <text evidence="3">The sequence shown here is derived from an EMBL/GenBank/DDBJ whole genome shotgun (WGS) entry which is preliminary data.</text>
</comment>
<proteinExistence type="predicted"/>
<dbReference type="PANTHER" id="PTHR34606:SF15">
    <property type="entry name" value="BON DOMAIN-CONTAINING PROTEIN"/>
    <property type="match status" value="1"/>
</dbReference>
<protein>
    <submittedName>
        <fullName evidence="3">BON domain-containing protein</fullName>
    </submittedName>
</protein>
<evidence type="ECO:0000256" key="1">
    <source>
        <dbReference type="SAM" id="SignalP"/>
    </source>
</evidence>
<dbReference type="RefSeq" id="WP_238216086.1">
    <property type="nucleotide sequence ID" value="NZ_BPUQ01000021.1"/>
</dbReference>
<dbReference type="InterPro" id="IPR007055">
    <property type="entry name" value="BON_dom"/>
</dbReference>
<feature type="domain" description="BON" evidence="2">
    <location>
        <begin position="48"/>
        <end position="116"/>
    </location>
</feature>
<keyword evidence="1" id="KW-0732">Signal</keyword>
<dbReference type="InterPro" id="IPR051686">
    <property type="entry name" value="Lipoprotein_DolP"/>
</dbReference>
<dbReference type="Proteomes" id="UP001055111">
    <property type="component" value="Unassembled WGS sequence"/>
</dbReference>
<feature type="signal peptide" evidence="1">
    <location>
        <begin position="1"/>
        <end position="29"/>
    </location>
</feature>
<dbReference type="AlphaFoldDB" id="A0AA37IG09"/>
<dbReference type="Pfam" id="PF04972">
    <property type="entry name" value="BON"/>
    <property type="match status" value="1"/>
</dbReference>
<evidence type="ECO:0000259" key="2">
    <source>
        <dbReference type="PROSITE" id="PS50914"/>
    </source>
</evidence>
<dbReference type="PROSITE" id="PS50914">
    <property type="entry name" value="BON"/>
    <property type="match status" value="1"/>
</dbReference>
<accession>A0AA37IG09</accession>
<dbReference type="EMBL" id="BPUS01000019">
    <property type="protein sequence ID" value="GJH28997.1"/>
    <property type="molecule type" value="Genomic_DNA"/>
</dbReference>
<sequence length="119" mass="12185">MKVRALLVTTVAAASLSTASLGVVNSASAADAASAINESNSKKLMRVNDHALSHSVRKSMTRVRGLDSSHINVLTRGSTVTLAGTVPDRSQIDSAAAAAESVTGVSKVDNRLTVGYPGH</sequence>
<evidence type="ECO:0000313" key="4">
    <source>
        <dbReference type="Proteomes" id="UP001055111"/>
    </source>
</evidence>
<gene>
    <name evidence="3" type="ORF">CBA19CS42_30795</name>
</gene>
<organism evidence="3 4">
    <name type="scientific">Caballeronia novacaledonica</name>
    <dbReference type="NCBI Taxonomy" id="1544861"/>
    <lineage>
        <taxon>Bacteria</taxon>
        <taxon>Pseudomonadati</taxon>
        <taxon>Pseudomonadota</taxon>
        <taxon>Betaproteobacteria</taxon>
        <taxon>Burkholderiales</taxon>
        <taxon>Burkholderiaceae</taxon>
        <taxon>Caballeronia</taxon>
    </lineage>
</organism>
<feature type="chain" id="PRO_5041309782" evidence="1">
    <location>
        <begin position="30"/>
        <end position="119"/>
    </location>
</feature>
<evidence type="ECO:0000313" key="3">
    <source>
        <dbReference type="EMBL" id="GJH28997.1"/>
    </source>
</evidence>
<dbReference type="Gene3D" id="3.30.1340.30">
    <property type="match status" value="1"/>
</dbReference>
<name>A0AA37IG09_9BURK</name>